<evidence type="ECO:0000313" key="2">
    <source>
        <dbReference type="Proteomes" id="UP001153332"/>
    </source>
</evidence>
<dbReference type="EMBL" id="JAPUUL010002732">
    <property type="protein sequence ID" value="KAJ8124840.1"/>
    <property type="molecule type" value="Genomic_DNA"/>
</dbReference>
<keyword evidence="2" id="KW-1185">Reference proteome</keyword>
<gene>
    <name evidence="1" type="ORF">O1611_g8799</name>
</gene>
<protein>
    <submittedName>
        <fullName evidence="1">Uncharacterized protein</fullName>
    </submittedName>
</protein>
<reference evidence="1" key="1">
    <citation type="submission" date="2022-12" db="EMBL/GenBank/DDBJ databases">
        <title>Genome Sequence of Lasiodiplodia mahajangana.</title>
        <authorList>
            <person name="Buettner E."/>
        </authorList>
    </citation>
    <scope>NUCLEOTIDE SEQUENCE</scope>
    <source>
        <strain evidence="1">VT137</strain>
    </source>
</reference>
<sequence length="201" mass="21999">MGDLQVAGPVLAPGMGSVRHLVPLHALPRSDPTQDSLVGLPNGYPLRLCHPFAWSSTDFVDEANYVYRLSAVEKAELRRAKDEFKAQELDGNLVNQDNFPLPTLGPKLRALANDIYNGKGFHVIRGLDPNDYSVEDLAIIQLGVQAYIADQCGRQDHRGNMLVHIVADNSSEIKLGHHRHSTSAIVRGHPPTGSSRELGLN</sequence>
<name>A0ACC2JBQ7_9PEZI</name>
<accession>A0ACC2JBQ7</accession>
<dbReference type="Proteomes" id="UP001153332">
    <property type="component" value="Unassembled WGS sequence"/>
</dbReference>
<comment type="caution">
    <text evidence="1">The sequence shown here is derived from an EMBL/GenBank/DDBJ whole genome shotgun (WGS) entry which is preliminary data.</text>
</comment>
<proteinExistence type="predicted"/>
<organism evidence="1 2">
    <name type="scientific">Lasiodiplodia mahajangana</name>
    <dbReference type="NCBI Taxonomy" id="1108764"/>
    <lineage>
        <taxon>Eukaryota</taxon>
        <taxon>Fungi</taxon>
        <taxon>Dikarya</taxon>
        <taxon>Ascomycota</taxon>
        <taxon>Pezizomycotina</taxon>
        <taxon>Dothideomycetes</taxon>
        <taxon>Dothideomycetes incertae sedis</taxon>
        <taxon>Botryosphaeriales</taxon>
        <taxon>Botryosphaeriaceae</taxon>
        <taxon>Lasiodiplodia</taxon>
    </lineage>
</organism>
<evidence type="ECO:0000313" key="1">
    <source>
        <dbReference type="EMBL" id="KAJ8124840.1"/>
    </source>
</evidence>